<evidence type="ECO:0000256" key="1">
    <source>
        <dbReference type="SAM" id="SignalP"/>
    </source>
</evidence>
<accession>A0A6N4SRH5</accession>
<gene>
    <name evidence="2" type="ordered locus">CHU_1634</name>
</gene>
<dbReference type="InterPro" id="IPR026341">
    <property type="entry name" value="T9SS_type_B"/>
</dbReference>
<feature type="signal peptide" evidence="1">
    <location>
        <begin position="1"/>
        <end position="25"/>
    </location>
</feature>
<evidence type="ECO:0000313" key="2">
    <source>
        <dbReference type="EMBL" id="ABG58903.1"/>
    </source>
</evidence>
<reference evidence="2 3" key="1">
    <citation type="journal article" date="2007" name="Appl. Environ. Microbiol.">
        <title>Genome sequence of the cellulolytic gliding bacterium Cytophaga hutchinsonii.</title>
        <authorList>
            <person name="Xie G."/>
            <person name="Bruce D.C."/>
            <person name="Challacombe J.F."/>
            <person name="Chertkov O."/>
            <person name="Detter J.C."/>
            <person name="Gilna P."/>
            <person name="Han C.S."/>
            <person name="Lucas S."/>
            <person name="Misra M."/>
            <person name="Myers G.L."/>
            <person name="Richardson P."/>
            <person name="Tapia R."/>
            <person name="Thayer N."/>
            <person name="Thompson L.S."/>
            <person name="Brettin T.S."/>
            <person name="Henrissat B."/>
            <person name="Wilson D.B."/>
            <person name="McBride M.J."/>
        </authorList>
    </citation>
    <scope>NUCLEOTIDE SEQUENCE [LARGE SCALE GENOMIC DNA]</scope>
    <source>
        <strain evidence="3">ATCC 33406 / DSM 1761 / CIP 103989 / NBRC 15051 / NCIMB 9469 / D465</strain>
    </source>
</reference>
<keyword evidence="3" id="KW-1185">Reference proteome</keyword>
<dbReference type="OrthoDB" id="1490014at2"/>
<dbReference type="KEGG" id="chu:CHU_1634"/>
<dbReference type="NCBIfam" id="TIGR04131">
    <property type="entry name" value="Bac_Flav_CTERM"/>
    <property type="match status" value="1"/>
</dbReference>
<dbReference type="AlphaFoldDB" id="A0A6N4SRH5"/>
<dbReference type="Proteomes" id="UP000001822">
    <property type="component" value="Chromosome"/>
</dbReference>
<evidence type="ECO:0000313" key="3">
    <source>
        <dbReference type="Proteomes" id="UP000001822"/>
    </source>
</evidence>
<dbReference type="Gene3D" id="2.60.40.10">
    <property type="entry name" value="Immunoglobulins"/>
    <property type="match status" value="1"/>
</dbReference>
<dbReference type="EMBL" id="CP000383">
    <property type="protein sequence ID" value="ABG58903.1"/>
    <property type="molecule type" value="Genomic_DNA"/>
</dbReference>
<dbReference type="SUPFAM" id="SSF49299">
    <property type="entry name" value="PKD domain"/>
    <property type="match status" value="1"/>
</dbReference>
<feature type="chain" id="PRO_5026701767" evidence="1">
    <location>
        <begin position="26"/>
        <end position="1245"/>
    </location>
</feature>
<dbReference type="RefSeq" id="WP_011585019.1">
    <property type="nucleotide sequence ID" value="NC_008255.1"/>
</dbReference>
<sequence length="1245" mass="134941">MNWNALSRLFCSGIFLIILTNYTFAQDNHSDTAEELWASMDFVSIKKAIQLETKLTNQDLDLYMKFLELTFSEDRSCFFKKAEKGEITALTLQSYTDELVKKYLSAYNSFEKNKQAFARLQNENIYAPLAFNGPCENIGFESGTTAGWQGSIANACEQAAPCNVVNGFSTTRHEIMTTGMVDPYIPTLPVVAPGGNYSLRLENYVNGGNAALVRQTFLVTPANNIFTYQYAAVLEDPGDHRDLERPYFKVRMYDKNGNQINCATYTAIAKPPIQNFIKSVVPNPNYDPAEPRDGPNNNAFLNLYYRNWTTVTIPLLGYEGQNVTVEFIASDCSRGGHLGYAYIDASCSFLDKQIPPTICGSDENITLYGPNDFASYLWTGPGIVGSRTTQNIRVNKSGVYQLKLTPVADNPCPITIQTTVPERCLPVPISASACETVKGSRIKNGVNLTTYNTAITAYNSLARVFEWHAALPATAANKIANPSSITVSNGSKYYAVINYTTAGSDTAELDFTIHSIPTLQFADINPVCKSNTAINISGVSPTGGVFAGQYINAAGRFTPTTAGTFPIKYTYTNTNGCVDSIQKSITVNPPPTITIGAAQTICATTATVSLTAAAANQTAVSWTGGNGTFSNNQNLTTTYTATSNEINSGSVNLSLTITGIAPCASVSDNVSLTFIPVPTANAGPDKDICIPNHSPIQLQGSSTHAASTVWSGGAGTFSNSNAANTTYQPTAAETAAGSVVLTLTSTGAVPCSQMKDNVELIFHQSPIADAGPDRMICTGTTLSLSTTLFPQTIYSWESLQGIIISSTEIASVEADKDSSIVLKLKNQFGCTDADTMNIDAFKPPVFNLLGPYCFSNQLILNANAIITDPLLEKPIWNKDGEILTGEDKFSLTVTQQGRYTLYYKQGDCERSSVTDVFANPTLDMPDQQTECEGKSITLTSSNIPLATYSWQKDGQSIGTNSYTISTVIEKGISNYLVEVTDQHYCKAKDSIEVTGIPNPVLHLRDTSICKNKSLVLDGTPLNAAELTGYTTTYKWLHNTIELTKSKSNLIEVTNGGTYSLVASIGSCSNTASMNLSINPLPVLDLPAHKKICPDSDKEIILDAGNHTHYIWQPTGETTKEINVGRGGIYSVTVFTNANCAASGSVEVKEICPPRLFVADAFSPNQDGTNDMFNVYGAHIGSYKLLIFNRWGEIIFESVDKDHFWNGIYKGEIMPIGVYPWTIVYEGDSHEYIGPYKLEGSVTIIK</sequence>
<keyword evidence="1" id="KW-0732">Signal</keyword>
<dbReference type="Pfam" id="PF13585">
    <property type="entry name" value="CHU_C"/>
    <property type="match status" value="1"/>
</dbReference>
<proteinExistence type="predicted"/>
<dbReference type="InterPro" id="IPR013783">
    <property type="entry name" value="Ig-like_fold"/>
</dbReference>
<dbReference type="InterPro" id="IPR035986">
    <property type="entry name" value="PKD_dom_sf"/>
</dbReference>
<name>A0A6N4SRH5_CYTH3</name>
<protein>
    <submittedName>
        <fullName evidence="2">CHU large protein uncharacterized</fullName>
    </submittedName>
</protein>
<organism evidence="2 3">
    <name type="scientific">Cytophaga hutchinsonii (strain ATCC 33406 / DSM 1761 / CIP 103989 / NBRC 15051 / NCIMB 9469 / D465)</name>
    <dbReference type="NCBI Taxonomy" id="269798"/>
    <lineage>
        <taxon>Bacteria</taxon>
        <taxon>Pseudomonadati</taxon>
        <taxon>Bacteroidota</taxon>
        <taxon>Cytophagia</taxon>
        <taxon>Cytophagales</taxon>
        <taxon>Cytophagaceae</taxon>
        <taxon>Cytophaga</taxon>
    </lineage>
</organism>